<keyword evidence="3" id="KW-0812">Transmembrane</keyword>
<feature type="compositionally biased region" description="Acidic residues" evidence="8">
    <location>
        <begin position="301"/>
        <end position="311"/>
    </location>
</feature>
<evidence type="ECO:0000256" key="8">
    <source>
        <dbReference type="SAM" id="MobiDB-lite"/>
    </source>
</evidence>
<dbReference type="AlphaFoldDB" id="A0A8B9TUM0"/>
<dbReference type="Proteomes" id="UP000694400">
    <property type="component" value="Chromosome 11"/>
</dbReference>
<feature type="region of interest" description="Disordered" evidence="8">
    <location>
        <begin position="524"/>
        <end position="624"/>
    </location>
</feature>
<dbReference type="InterPro" id="IPR000922">
    <property type="entry name" value="Lectin_gal-bd_dom"/>
</dbReference>
<keyword evidence="6" id="KW-1133">Transmembrane helix</keyword>
<keyword evidence="9" id="KW-0732">Signal</keyword>
<evidence type="ECO:0000256" key="1">
    <source>
        <dbReference type="ARBA" id="ARBA00004167"/>
    </source>
</evidence>
<dbReference type="Ensembl" id="ENSAPLT00020028028.1">
    <property type="protein sequence ID" value="ENSAPLP00020026014.1"/>
    <property type="gene ID" value="ENSAPLG00020017793.1"/>
</dbReference>
<reference evidence="11" key="3">
    <citation type="submission" date="2025-09" db="UniProtKB">
        <authorList>
            <consortium name="Ensembl"/>
        </authorList>
    </citation>
    <scope>IDENTIFICATION</scope>
</reference>
<evidence type="ECO:0000256" key="7">
    <source>
        <dbReference type="ARBA" id="ARBA00023136"/>
    </source>
</evidence>
<evidence type="ECO:0000256" key="5">
    <source>
        <dbReference type="ARBA" id="ARBA00022737"/>
    </source>
</evidence>
<keyword evidence="5" id="KW-0677">Repeat</keyword>
<accession>A0A8B9TUM0</accession>
<evidence type="ECO:0000256" key="4">
    <source>
        <dbReference type="ARBA" id="ARBA00022734"/>
    </source>
</evidence>
<dbReference type="GO" id="GO:0016020">
    <property type="term" value="C:membrane"/>
    <property type="evidence" value="ECO:0007669"/>
    <property type="project" value="UniProtKB-SubCell"/>
</dbReference>
<feature type="region of interest" description="Disordered" evidence="8">
    <location>
        <begin position="283"/>
        <end position="318"/>
    </location>
</feature>
<evidence type="ECO:0000256" key="9">
    <source>
        <dbReference type="SAM" id="SignalP"/>
    </source>
</evidence>
<keyword evidence="7" id="KW-0472">Membrane</keyword>
<comment type="similarity">
    <text evidence="2">Belongs to the EVA1 family.</text>
</comment>
<feature type="region of interest" description="Disordered" evidence="8">
    <location>
        <begin position="25"/>
        <end position="59"/>
    </location>
</feature>
<dbReference type="PROSITE" id="PS50228">
    <property type="entry name" value="SUEL_LECTIN"/>
    <property type="match status" value="1"/>
</dbReference>
<sequence>MVAMVVVALVLLCLPAGMEASPGAWRVPTQGAEEPHHPHVRRGAAPHPLPSQDHHQHPGRLLRAPRAQPQPLPQPGRCVPGEHRVHVPHGPPDNHRVKTVCENNVLRLQCRPKSVLAIYSAHYGRFLRGKPECDAPNAGGPHIECLAPDALRRVSKKCHRKGNCTVAADWATFGDPCLPGTKKQLRVSYTCVPKQLLEEAGPDTSDPFVLSDYMHGGWYKGPRFSRLREDRMIFTSSLTAFAQLWDVPEKVGLYFLCGVSAGLALLLCILSPKAAFLREAREALQGPGSSSEPSRTKLRDEQDEDLPDDSSSDSSFRRLTRTYRATDSIFGPELTAGHGGGGRAAGLWRGGDLDAQGIQPLRHPEDQIGHQGIKAKARGSGNEAASPGSCQPRPRGTPARRLVPTSPKGTARGSRRGGASEHLRCVTTDFQPPLATAVPPLQLTVKREEKLNAETQPCLCAAQLPASRCCFWHWATRSNELGLGKGNLLAWEGGKAIHVGPTNTSLPSLLLSRLVSSREAIPEQTSCIAPHRGSLSPNPSPIPRSRRTHEPPDGGSTAGTGRAGCATPSPGRHRPVPARAARPHTAAGAPSGGFLAGDRTPPPGPLLRQVSSSGGTRPRFPGGGCGAALEGFRRINRVMWGFRGINWELGLPHDKLGSGIST</sequence>
<evidence type="ECO:0000313" key="11">
    <source>
        <dbReference type="Ensembl" id="ENSAPLP00020026014.1"/>
    </source>
</evidence>
<dbReference type="Pfam" id="PF14851">
    <property type="entry name" value="FAM176"/>
    <property type="match status" value="1"/>
</dbReference>
<evidence type="ECO:0000313" key="12">
    <source>
        <dbReference type="Proteomes" id="UP000694400"/>
    </source>
</evidence>
<dbReference type="CDD" id="cd22829">
    <property type="entry name" value="Gal_Rha_Lectin_EVA1_EVA1C_rpt2"/>
    <property type="match status" value="1"/>
</dbReference>
<dbReference type="PANTHER" id="PTHR46780">
    <property type="entry name" value="PROTEIN EVA-1"/>
    <property type="match status" value="1"/>
</dbReference>
<comment type="subcellular location">
    <subcellularLocation>
        <location evidence="1">Membrane</location>
        <topology evidence="1">Single-pass membrane protein</topology>
    </subcellularLocation>
</comment>
<name>A0A8B9TUM0_ANAPL</name>
<reference evidence="11" key="2">
    <citation type="submission" date="2025-08" db="UniProtKB">
        <authorList>
            <consortium name="Ensembl"/>
        </authorList>
    </citation>
    <scope>IDENTIFICATION</scope>
</reference>
<dbReference type="FunFam" id="2.60.120.740:FF:000003">
    <property type="entry name" value="Protein eva-1 homolog C"/>
    <property type="match status" value="1"/>
</dbReference>
<evidence type="ECO:0000256" key="2">
    <source>
        <dbReference type="ARBA" id="ARBA00006023"/>
    </source>
</evidence>
<feature type="region of interest" description="Disordered" evidence="8">
    <location>
        <begin position="366"/>
        <end position="421"/>
    </location>
</feature>
<feature type="domain" description="SUEL-type lectin" evidence="10">
    <location>
        <begin position="100"/>
        <end position="192"/>
    </location>
</feature>
<dbReference type="InterPro" id="IPR039500">
    <property type="entry name" value="EVA1_dom"/>
</dbReference>
<dbReference type="GO" id="GO:0030246">
    <property type="term" value="F:carbohydrate binding"/>
    <property type="evidence" value="ECO:0007669"/>
    <property type="project" value="UniProtKB-KW"/>
</dbReference>
<protein>
    <recommendedName>
        <fullName evidence="10">SUEL-type lectin domain-containing protein</fullName>
    </recommendedName>
</protein>
<reference evidence="11" key="1">
    <citation type="submission" date="2019-08" db="EMBL/GenBank/DDBJ databases">
        <title>Three high-quality genomes provides insights into domestication of ducks.</title>
        <authorList>
            <person name="Hou Z.C."/>
            <person name="Zhu F."/>
            <person name="Yin Z.T."/>
            <person name="Zhang F."/>
        </authorList>
    </citation>
    <scope>NUCLEOTIDE SEQUENCE [LARGE SCALE GENOMIC DNA]</scope>
</reference>
<evidence type="ECO:0000259" key="10">
    <source>
        <dbReference type="PROSITE" id="PS50228"/>
    </source>
</evidence>
<organism evidence="11 12">
    <name type="scientific">Anas platyrhynchos</name>
    <name type="common">Mallard</name>
    <name type="synonym">Anas boschas</name>
    <dbReference type="NCBI Taxonomy" id="8839"/>
    <lineage>
        <taxon>Eukaryota</taxon>
        <taxon>Metazoa</taxon>
        <taxon>Chordata</taxon>
        <taxon>Craniata</taxon>
        <taxon>Vertebrata</taxon>
        <taxon>Euteleostomi</taxon>
        <taxon>Archelosauria</taxon>
        <taxon>Archosauria</taxon>
        <taxon>Dinosauria</taxon>
        <taxon>Saurischia</taxon>
        <taxon>Theropoda</taxon>
        <taxon>Coelurosauria</taxon>
        <taxon>Aves</taxon>
        <taxon>Neognathae</taxon>
        <taxon>Galloanserae</taxon>
        <taxon>Anseriformes</taxon>
        <taxon>Anatidae</taxon>
        <taxon>Anatinae</taxon>
        <taxon>Anas</taxon>
    </lineage>
</organism>
<proteinExistence type="inferred from homology"/>
<dbReference type="Pfam" id="PF02140">
    <property type="entry name" value="SUEL_Lectin"/>
    <property type="match status" value="1"/>
</dbReference>
<dbReference type="Gene3D" id="2.60.120.740">
    <property type="match status" value="1"/>
</dbReference>
<evidence type="ECO:0000256" key="3">
    <source>
        <dbReference type="ARBA" id="ARBA00022692"/>
    </source>
</evidence>
<feature type="signal peptide" evidence="9">
    <location>
        <begin position="1"/>
        <end position="20"/>
    </location>
</feature>
<keyword evidence="4" id="KW-0430">Lectin</keyword>
<evidence type="ECO:0000256" key="6">
    <source>
        <dbReference type="ARBA" id="ARBA00022989"/>
    </source>
</evidence>
<dbReference type="InterPro" id="IPR043159">
    <property type="entry name" value="Lectin_gal-bd_sf"/>
</dbReference>
<feature type="chain" id="PRO_5034628625" description="SUEL-type lectin domain-containing protein" evidence="9">
    <location>
        <begin position="21"/>
        <end position="662"/>
    </location>
</feature>
<feature type="compositionally biased region" description="Low complexity" evidence="8">
    <location>
        <begin position="577"/>
        <end position="589"/>
    </location>
</feature>